<feature type="region of interest" description="Disordered" evidence="1">
    <location>
        <begin position="1"/>
        <end position="25"/>
    </location>
</feature>
<organism evidence="2 3">
    <name type="scientific">Brassica campestris</name>
    <name type="common">Field mustard</name>
    <dbReference type="NCBI Taxonomy" id="3711"/>
    <lineage>
        <taxon>Eukaryota</taxon>
        <taxon>Viridiplantae</taxon>
        <taxon>Streptophyta</taxon>
        <taxon>Embryophyta</taxon>
        <taxon>Tracheophyta</taxon>
        <taxon>Spermatophyta</taxon>
        <taxon>Magnoliopsida</taxon>
        <taxon>eudicotyledons</taxon>
        <taxon>Gunneridae</taxon>
        <taxon>Pentapetalae</taxon>
        <taxon>rosids</taxon>
        <taxon>malvids</taxon>
        <taxon>Brassicales</taxon>
        <taxon>Brassicaceae</taxon>
        <taxon>Brassiceae</taxon>
        <taxon>Brassica</taxon>
    </lineage>
</organism>
<gene>
    <name evidence="2" type="ORF">BRAPAZ1V2_A10P02680.2</name>
</gene>
<name>A0A8D9ME85_BRACM</name>
<dbReference type="Gramene" id="A10p02680.2_BraZ1">
    <property type="protein sequence ID" value="A10p02680.2_BraZ1.CDS"/>
    <property type="gene ID" value="A10g02680.2_BraZ1"/>
</dbReference>
<dbReference type="AlphaFoldDB" id="A0A8D9ME85"/>
<feature type="compositionally biased region" description="Polar residues" evidence="1">
    <location>
        <begin position="140"/>
        <end position="149"/>
    </location>
</feature>
<feature type="region of interest" description="Disordered" evidence="1">
    <location>
        <begin position="130"/>
        <end position="149"/>
    </location>
</feature>
<reference evidence="2 3" key="1">
    <citation type="submission" date="2021-07" db="EMBL/GenBank/DDBJ databases">
        <authorList>
            <consortium name="Genoscope - CEA"/>
            <person name="William W."/>
        </authorList>
    </citation>
    <scope>NUCLEOTIDE SEQUENCE [LARGE SCALE GENOMIC DNA]</scope>
</reference>
<evidence type="ECO:0000313" key="3">
    <source>
        <dbReference type="Proteomes" id="UP000694005"/>
    </source>
</evidence>
<dbReference type="Proteomes" id="UP000694005">
    <property type="component" value="Chromosome A10"/>
</dbReference>
<evidence type="ECO:0000313" key="2">
    <source>
        <dbReference type="EMBL" id="CAG7909022.1"/>
    </source>
</evidence>
<protein>
    <submittedName>
        <fullName evidence="2">Uncharacterized protein</fullName>
    </submittedName>
</protein>
<dbReference type="EMBL" id="LS974626">
    <property type="protein sequence ID" value="CAG7909022.1"/>
    <property type="molecule type" value="Genomic_DNA"/>
</dbReference>
<proteinExistence type="predicted"/>
<accession>A0A8D9ME85</accession>
<sequence>MGEANVNVDDVCTGDEDGDKTTTGDPRLVFIGAKEVVVDRVLTTSRDSVLATVRANEVDDDEAEVMVDVKDDDRAKEVDSAVRAQEMLCFSDGRGASIPDSMEAYGENMEERSGKDVAVKSPSKKMFQVHENKANMAIPTGTTKAEQRE</sequence>
<evidence type="ECO:0000256" key="1">
    <source>
        <dbReference type="SAM" id="MobiDB-lite"/>
    </source>
</evidence>